<dbReference type="GO" id="GO:0005829">
    <property type="term" value="C:cytosol"/>
    <property type="evidence" value="ECO:0007669"/>
    <property type="project" value="TreeGrafter"/>
</dbReference>
<dbReference type="Pfam" id="PF13537">
    <property type="entry name" value="GATase_7"/>
    <property type="match status" value="1"/>
</dbReference>
<dbReference type="GO" id="GO:0006529">
    <property type="term" value="P:asparagine biosynthetic process"/>
    <property type="evidence" value="ECO:0007669"/>
    <property type="project" value="InterPro"/>
</dbReference>
<dbReference type="InterPro" id="IPR029055">
    <property type="entry name" value="Ntn_hydrolases_N"/>
</dbReference>
<protein>
    <submittedName>
        <fullName evidence="6">Asparagine synthetase B (Glutamine-hydrolyzing)</fullName>
        <ecNumber evidence="6">6.3.5.4</ecNumber>
    </submittedName>
</protein>
<dbReference type="PANTHER" id="PTHR11772:SF2">
    <property type="entry name" value="ASPARAGINE SYNTHETASE [GLUTAMINE-HYDROLYZING]"/>
    <property type="match status" value="1"/>
</dbReference>
<evidence type="ECO:0000256" key="3">
    <source>
        <dbReference type="ARBA" id="ARBA00022840"/>
    </source>
</evidence>
<keyword evidence="3" id="KW-0067">ATP-binding</keyword>
<evidence type="ECO:0000256" key="2">
    <source>
        <dbReference type="ARBA" id="ARBA00022741"/>
    </source>
</evidence>
<dbReference type="AlphaFoldDB" id="A0A1V5SIR8"/>
<gene>
    <name evidence="6" type="primary">asnB</name>
    <name evidence="6" type="ORF">BWY41_02118</name>
</gene>
<dbReference type="EC" id="6.3.5.4" evidence="6"/>
<dbReference type="InterPro" id="IPR017932">
    <property type="entry name" value="GATase_2_dom"/>
</dbReference>
<sequence>MAGVVGIYQGNQISLIEKLLPEIAYRGKSGKTLFQNGYCSLGMIWNDSQAPPLKSGKNEIIYEDQGGDGRSVKIVLSQENIVLSRDFLGIAPLYYGWKDNEFLLFSSEVKPLINLVPKVNELLPGHVFNGKNSVPQITLPQESVTKDDPSQIAKKLYKLLSEAVQKCISAQKIGSLLSGGLDSSAISAIARHDINTFHTFAAGVNSAPDLLYARKVAEHIGSIHHEMVVTQQDLITILPEVIYHLESFDPLLVRSSVTNYLVARLAAEYVPAVFSGEGGDELFAGYEYLKSIPPEELTDELRDITLRLHNTALQRVDRCASAFGIIAYIPFLHPDVVRFALSIPQQYKIKNQEEKWILRCALENKLPNHVLHRRKAKFWEGAGVNEILASYAEEKISASEFEEEHILPNGWKIKSREEYLYYKIFIDCFGEMNYLDWMGRSKTYSEN</sequence>
<dbReference type="GO" id="GO:0004066">
    <property type="term" value="F:asparagine synthase (glutamine-hydrolyzing) activity"/>
    <property type="evidence" value="ECO:0007669"/>
    <property type="project" value="UniProtKB-EC"/>
</dbReference>
<feature type="domain" description="Asparagine synthetase" evidence="4">
    <location>
        <begin position="156"/>
        <end position="290"/>
    </location>
</feature>
<dbReference type="SUPFAM" id="SSF52402">
    <property type="entry name" value="Adenine nucleotide alpha hydrolases-like"/>
    <property type="match status" value="1"/>
</dbReference>
<name>A0A1V5SIR8_9BACT</name>
<comment type="caution">
    <text evidence="6">The sequence shown here is derived from an EMBL/GenBank/DDBJ whole genome shotgun (WGS) entry which is preliminary data.</text>
</comment>
<organism evidence="6">
    <name type="scientific">Candidatus Atribacter allofermentans</name>
    <dbReference type="NCBI Taxonomy" id="1852833"/>
    <lineage>
        <taxon>Bacteria</taxon>
        <taxon>Pseudomonadati</taxon>
        <taxon>Atribacterota</taxon>
        <taxon>Atribacteria</taxon>
        <taxon>Atribacterales</taxon>
        <taxon>Atribacteraceae</taxon>
        <taxon>Atribacter</taxon>
    </lineage>
</organism>
<evidence type="ECO:0000313" key="6">
    <source>
        <dbReference type="EMBL" id="OQA54377.1"/>
    </source>
</evidence>
<dbReference type="InterPro" id="IPR050795">
    <property type="entry name" value="Asn_Synthetase"/>
</dbReference>
<reference evidence="6" key="1">
    <citation type="submission" date="2017-02" db="EMBL/GenBank/DDBJ databases">
        <title>Delving into the versatile metabolic prowess of the omnipresent phylum Bacteroidetes.</title>
        <authorList>
            <person name="Nobu M.K."/>
            <person name="Mei R."/>
            <person name="Narihiro T."/>
            <person name="Kuroda K."/>
            <person name="Liu W.-T."/>
        </authorList>
    </citation>
    <scope>NUCLEOTIDE SEQUENCE</scope>
    <source>
        <strain evidence="6">ADurb.Bin276</strain>
    </source>
</reference>
<dbReference type="EMBL" id="MWBQ01000216">
    <property type="protein sequence ID" value="OQA54377.1"/>
    <property type="molecule type" value="Genomic_DNA"/>
</dbReference>
<dbReference type="PANTHER" id="PTHR11772">
    <property type="entry name" value="ASPARAGINE SYNTHETASE"/>
    <property type="match status" value="1"/>
</dbReference>
<dbReference type="Proteomes" id="UP000485569">
    <property type="component" value="Unassembled WGS sequence"/>
</dbReference>
<dbReference type="InterPro" id="IPR014729">
    <property type="entry name" value="Rossmann-like_a/b/a_fold"/>
</dbReference>
<feature type="domain" description="Glutamine amidotransferase type-2" evidence="5">
    <location>
        <begin position="78"/>
        <end position="113"/>
    </location>
</feature>
<dbReference type="GO" id="GO:0005524">
    <property type="term" value="F:ATP binding"/>
    <property type="evidence" value="ECO:0007669"/>
    <property type="project" value="UniProtKB-KW"/>
</dbReference>
<proteinExistence type="predicted"/>
<evidence type="ECO:0000259" key="4">
    <source>
        <dbReference type="Pfam" id="PF00733"/>
    </source>
</evidence>
<evidence type="ECO:0000259" key="5">
    <source>
        <dbReference type="Pfam" id="PF13537"/>
    </source>
</evidence>
<dbReference type="InterPro" id="IPR001962">
    <property type="entry name" value="Asn_synthase"/>
</dbReference>
<accession>A0A1V5SIR8</accession>
<dbReference type="CDD" id="cd01991">
    <property type="entry name" value="Asn_synthase_B_C"/>
    <property type="match status" value="1"/>
</dbReference>
<dbReference type="Pfam" id="PF00733">
    <property type="entry name" value="Asn_synthase"/>
    <property type="match status" value="2"/>
</dbReference>
<evidence type="ECO:0000256" key="1">
    <source>
        <dbReference type="ARBA" id="ARBA00022598"/>
    </source>
</evidence>
<dbReference type="SUPFAM" id="SSF56235">
    <property type="entry name" value="N-terminal nucleophile aminohydrolases (Ntn hydrolases)"/>
    <property type="match status" value="1"/>
</dbReference>
<dbReference type="Gene3D" id="3.60.20.10">
    <property type="entry name" value="Glutamine Phosphoribosylpyrophosphate, subunit 1, domain 1"/>
    <property type="match status" value="1"/>
</dbReference>
<feature type="domain" description="Asparagine synthetase" evidence="4">
    <location>
        <begin position="306"/>
        <end position="408"/>
    </location>
</feature>
<keyword evidence="1 6" id="KW-0436">Ligase</keyword>
<keyword evidence="2" id="KW-0547">Nucleotide-binding</keyword>
<dbReference type="Gene3D" id="3.40.50.620">
    <property type="entry name" value="HUPs"/>
    <property type="match status" value="1"/>
</dbReference>